<dbReference type="EMBL" id="MHOT01000027">
    <property type="protein sequence ID" value="OGZ67909.1"/>
    <property type="molecule type" value="Genomic_DNA"/>
</dbReference>
<comment type="caution">
    <text evidence="1">The sequence shown here is derived from an EMBL/GenBank/DDBJ whole genome shotgun (WGS) entry which is preliminary data.</text>
</comment>
<reference evidence="1 2" key="1">
    <citation type="journal article" date="2016" name="Nat. Commun.">
        <title>Thousands of microbial genomes shed light on interconnected biogeochemical processes in an aquifer system.</title>
        <authorList>
            <person name="Anantharaman K."/>
            <person name="Brown C.T."/>
            <person name="Hug L.A."/>
            <person name="Sharon I."/>
            <person name="Castelle C.J."/>
            <person name="Probst A.J."/>
            <person name="Thomas B.C."/>
            <person name="Singh A."/>
            <person name="Wilkins M.J."/>
            <person name="Karaoz U."/>
            <person name="Brodie E.L."/>
            <person name="Williams K.H."/>
            <person name="Hubbard S.S."/>
            <person name="Banfield J.F."/>
        </authorList>
    </citation>
    <scope>NUCLEOTIDE SEQUENCE [LARGE SCALE GENOMIC DNA]</scope>
</reference>
<protein>
    <recommendedName>
        <fullName evidence="3">Nucleotidyl transferase AbiEii/AbiGii toxin family protein</fullName>
    </recommendedName>
</protein>
<evidence type="ECO:0008006" key="3">
    <source>
        <dbReference type="Google" id="ProtNLM"/>
    </source>
</evidence>
<dbReference type="Gene3D" id="3.10.450.620">
    <property type="entry name" value="JHP933, nucleotidyltransferase-like core domain"/>
    <property type="match status" value="1"/>
</dbReference>
<dbReference type="InterPro" id="IPR014942">
    <property type="entry name" value="AbiEii"/>
</dbReference>
<gene>
    <name evidence="1" type="ORF">A3D44_00160</name>
</gene>
<dbReference type="Pfam" id="PF08843">
    <property type="entry name" value="AbiEii"/>
    <property type="match status" value="1"/>
</dbReference>
<dbReference type="Proteomes" id="UP000178820">
    <property type="component" value="Unassembled WGS sequence"/>
</dbReference>
<dbReference type="STRING" id="1802207.A3D44_00160"/>
<sequence length="234" mass="27395">MTIDTATHKNILVRILKDIYSNANIGPYLGFKGGTAAYLFYDLGRFSVDLDFDLLDKTKENTIFEELQNILKEYGAIKEARKKRFNLFFLLSYKDKIAGAQNVKIDVSRRRFLATYKIEPYLGIPMKIMTQEDMAAYKLVAMYERIGRANRDIFDVWFFLNNNWPINEEIVEKRMNMPLREFLEKCIAMLEKVSDRGILAGMGELLDAKEKAWVKTHLREETIFLLKNYMSVLK</sequence>
<evidence type="ECO:0000313" key="1">
    <source>
        <dbReference type="EMBL" id="OGZ67909.1"/>
    </source>
</evidence>
<name>A0A1G2HZR7_9BACT</name>
<dbReference type="AlphaFoldDB" id="A0A1G2HZR7"/>
<accession>A0A1G2HZR7</accession>
<organism evidence="1 2">
    <name type="scientific">Candidatus Staskawiczbacteria bacterium RIFCSPHIGHO2_02_FULL_42_22</name>
    <dbReference type="NCBI Taxonomy" id="1802207"/>
    <lineage>
        <taxon>Bacteria</taxon>
        <taxon>Candidatus Staskawicziibacteriota</taxon>
    </lineage>
</organism>
<proteinExistence type="predicted"/>
<evidence type="ECO:0000313" key="2">
    <source>
        <dbReference type="Proteomes" id="UP000178820"/>
    </source>
</evidence>